<keyword evidence="1" id="KW-0472">Membrane</keyword>
<dbReference type="AlphaFoldDB" id="A0A8T8I4D1"/>
<evidence type="ECO:0000313" key="2">
    <source>
        <dbReference type="EMBL" id="MBM7811905.1"/>
    </source>
</evidence>
<reference evidence="3" key="2">
    <citation type="submission" date="2021-04" db="EMBL/GenBank/DDBJ databases">
        <title>Saccharothrix algeriensis WGS.</title>
        <authorList>
            <person name="Stuskova K."/>
            <person name="Hakalova E."/>
            <person name="Tebbal A.B."/>
            <person name="Eichmeier A."/>
        </authorList>
    </citation>
    <scope>NUCLEOTIDE SEQUENCE</scope>
    <source>
        <strain evidence="3">NRRL B-24137</strain>
    </source>
</reference>
<dbReference type="EMBL" id="JAFBCL010000001">
    <property type="protein sequence ID" value="MBM7811905.1"/>
    <property type="molecule type" value="Genomic_DNA"/>
</dbReference>
<evidence type="ECO:0000313" key="4">
    <source>
        <dbReference type="Proteomes" id="UP000671828"/>
    </source>
</evidence>
<reference evidence="2 5" key="1">
    <citation type="submission" date="2021-01" db="EMBL/GenBank/DDBJ databases">
        <title>Sequencing the genomes of 1000 actinobacteria strains.</title>
        <authorList>
            <person name="Klenk H.-P."/>
        </authorList>
    </citation>
    <scope>NUCLEOTIDE SEQUENCE [LARGE SCALE GENOMIC DNA]</scope>
    <source>
        <strain evidence="2 5">DSM 44581</strain>
    </source>
</reference>
<protein>
    <submittedName>
        <fullName evidence="3">Uncharacterized protein</fullName>
    </submittedName>
</protein>
<sequence>MDTAKKGCLVNVMMFVVGAFAATGLTTALALIAFLPLTSTVGSDPGTPGVWVKKSEALVGAPEYEVLLGSTEDYGHVVGIPRGWGHTPQVVRHPDRVELRFDNGGLISVPASTYSGGR</sequence>
<gene>
    <name evidence="3" type="ORF">J7S33_14230</name>
    <name evidence="2" type="ORF">JOE68_002770</name>
</gene>
<evidence type="ECO:0000256" key="1">
    <source>
        <dbReference type="SAM" id="Phobius"/>
    </source>
</evidence>
<dbReference type="Proteomes" id="UP000671828">
    <property type="component" value="Chromosome"/>
</dbReference>
<feature type="transmembrane region" description="Helical" evidence="1">
    <location>
        <begin position="12"/>
        <end position="35"/>
    </location>
</feature>
<keyword evidence="1" id="KW-1133">Transmembrane helix</keyword>
<keyword evidence="1" id="KW-0812">Transmembrane</keyword>
<keyword evidence="5" id="KW-1185">Reference proteome</keyword>
<evidence type="ECO:0000313" key="3">
    <source>
        <dbReference type="EMBL" id="QTR05616.1"/>
    </source>
</evidence>
<dbReference type="RefSeq" id="WP_204842733.1">
    <property type="nucleotide sequence ID" value="NZ_JAFBCL010000001.1"/>
</dbReference>
<accession>A0A8T8I4D1</accession>
<name>A0A8T8I4D1_9PSEU</name>
<dbReference type="Proteomes" id="UP001195724">
    <property type="component" value="Unassembled WGS sequence"/>
</dbReference>
<evidence type="ECO:0000313" key="5">
    <source>
        <dbReference type="Proteomes" id="UP001195724"/>
    </source>
</evidence>
<proteinExistence type="predicted"/>
<organism evidence="3 4">
    <name type="scientific">Saccharothrix algeriensis</name>
    <dbReference type="NCBI Taxonomy" id="173560"/>
    <lineage>
        <taxon>Bacteria</taxon>
        <taxon>Bacillati</taxon>
        <taxon>Actinomycetota</taxon>
        <taxon>Actinomycetes</taxon>
        <taxon>Pseudonocardiales</taxon>
        <taxon>Pseudonocardiaceae</taxon>
        <taxon>Saccharothrix</taxon>
    </lineage>
</organism>
<dbReference type="EMBL" id="CP072788">
    <property type="protein sequence ID" value="QTR05616.1"/>
    <property type="molecule type" value="Genomic_DNA"/>
</dbReference>